<keyword evidence="16" id="KW-0968">Cytoplasmic vesicle</keyword>
<dbReference type="GO" id="GO:0003779">
    <property type="term" value="F:actin binding"/>
    <property type="evidence" value="ECO:0007669"/>
    <property type="project" value="UniProtKB-KW"/>
</dbReference>
<dbReference type="InterPro" id="IPR000210">
    <property type="entry name" value="BTB/POZ_dom"/>
</dbReference>
<keyword evidence="8" id="KW-0963">Cytoplasm</keyword>
<evidence type="ECO:0000256" key="17">
    <source>
        <dbReference type="ARBA" id="ARBA00023889"/>
    </source>
</evidence>
<dbReference type="Gene3D" id="2.120.10.80">
    <property type="entry name" value="Kelch-type beta propeller"/>
    <property type="match status" value="1"/>
</dbReference>
<feature type="region of interest" description="Disordered" evidence="19">
    <location>
        <begin position="1"/>
        <end position="26"/>
    </location>
</feature>
<dbReference type="InterPro" id="IPR006652">
    <property type="entry name" value="Kelch_1"/>
</dbReference>
<dbReference type="InterPro" id="IPR037793">
    <property type="entry name" value="OCRL1/INPP5B_INPP5c"/>
</dbReference>
<dbReference type="Pfam" id="PF00651">
    <property type="entry name" value="BTB"/>
    <property type="match status" value="1"/>
</dbReference>
<dbReference type="FunFam" id="3.60.10.10:FF:000004">
    <property type="entry name" value="Type II inositol 1,4,5-trisphosphate 5-phosphatase"/>
    <property type="match status" value="1"/>
</dbReference>
<evidence type="ECO:0000256" key="1">
    <source>
        <dbReference type="ARBA" id="ARBA00004146"/>
    </source>
</evidence>
<dbReference type="PROSITE" id="PS50097">
    <property type="entry name" value="BTB"/>
    <property type="match status" value="1"/>
</dbReference>
<dbReference type="FunFam" id="1.10.555.10:FF:000012">
    <property type="entry name" value="Putative inositol polyphosphate 5-phosphatase OCRL-1"/>
    <property type="match status" value="1"/>
</dbReference>
<dbReference type="GO" id="GO:0052745">
    <property type="term" value="F:inositol phosphate phosphatase activity"/>
    <property type="evidence" value="ECO:0007669"/>
    <property type="project" value="InterPro"/>
</dbReference>
<keyword evidence="14" id="KW-0009">Actin-binding</keyword>
<keyword evidence="12" id="KW-0443">Lipid metabolism</keyword>
<dbReference type="SMART" id="SM00225">
    <property type="entry name" value="BTB"/>
    <property type="match status" value="1"/>
</dbReference>
<dbReference type="InterPro" id="IPR013783">
    <property type="entry name" value="Ig-like_fold"/>
</dbReference>
<dbReference type="Gene3D" id="1.25.40.420">
    <property type="match status" value="1"/>
</dbReference>
<organism evidence="22 23">
    <name type="scientific">Knipowitschia caucasica</name>
    <name type="common">Caucasian dwarf goby</name>
    <name type="synonym">Pomatoschistus caucasicus</name>
    <dbReference type="NCBI Taxonomy" id="637954"/>
    <lineage>
        <taxon>Eukaryota</taxon>
        <taxon>Metazoa</taxon>
        <taxon>Chordata</taxon>
        <taxon>Craniata</taxon>
        <taxon>Vertebrata</taxon>
        <taxon>Euteleostomi</taxon>
        <taxon>Actinopterygii</taxon>
        <taxon>Neopterygii</taxon>
        <taxon>Teleostei</taxon>
        <taxon>Neoteleostei</taxon>
        <taxon>Acanthomorphata</taxon>
        <taxon>Gobiaria</taxon>
        <taxon>Gobiiformes</taxon>
        <taxon>Gobioidei</taxon>
        <taxon>Gobiidae</taxon>
        <taxon>Gobiinae</taxon>
        <taxon>Knipowitschia</taxon>
    </lineage>
</organism>
<dbReference type="FunFam" id="2.60.40.10:FF:000132">
    <property type="entry name" value="Inositol polyphosphate 5-phosphatase OCRL-1 isoform b"/>
    <property type="match status" value="1"/>
</dbReference>
<dbReference type="FunFam" id="2.120.10.80:FF:000002">
    <property type="entry name" value="Kelch-like family member 2"/>
    <property type="match status" value="1"/>
</dbReference>
<dbReference type="InterPro" id="IPR031995">
    <property type="entry name" value="OCRL_clath-bd"/>
</dbReference>
<dbReference type="SUPFAM" id="SSF56219">
    <property type="entry name" value="DNase I-like"/>
    <property type="match status" value="1"/>
</dbReference>
<evidence type="ECO:0000256" key="8">
    <source>
        <dbReference type="ARBA" id="ARBA00022490"/>
    </source>
</evidence>
<feature type="compositionally biased region" description="Pro residues" evidence="19">
    <location>
        <begin position="796"/>
        <end position="805"/>
    </location>
</feature>
<dbReference type="InterPro" id="IPR046985">
    <property type="entry name" value="IP5"/>
</dbReference>
<dbReference type="CDD" id="cd18513">
    <property type="entry name" value="BACK_KLHL3"/>
    <property type="match status" value="1"/>
</dbReference>
<dbReference type="CDD" id="cd04380">
    <property type="entry name" value="RhoGAP_OCRL1"/>
    <property type="match status" value="1"/>
</dbReference>
<dbReference type="Gene3D" id="3.60.10.10">
    <property type="entry name" value="Endonuclease/exonuclease/phosphatase"/>
    <property type="match status" value="1"/>
</dbReference>
<dbReference type="Proteomes" id="UP001497482">
    <property type="component" value="Chromosome 8"/>
</dbReference>
<dbReference type="SMART" id="SM00324">
    <property type="entry name" value="RhoGAP"/>
    <property type="match status" value="1"/>
</dbReference>
<dbReference type="GO" id="GO:0007165">
    <property type="term" value="P:signal transduction"/>
    <property type="evidence" value="ECO:0007669"/>
    <property type="project" value="InterPro"/>
</dbReference>
<evidence type="ECO:0000256" key="15">
    <source>
        <dbReference type="ARBA" id="ARBA00023212"/>
    </source>
</evidence>
<accession>A0AAV2MK14</accession>
<dbReference type="GO" id="GO:0031901">
    <property type="term" value="C:early endosome membrane"/>
    <property type="evidence" value="ECO:0007669"/>
    <property type="project" value="UniProtKB-SubCell"/>
</dbReference>
<comment type="subcellular location">
    <subcellularLocation>
        <location evidence="2">Cytoplasm</location>
        <location evidence="2">Cytoskeleton</location>
    </subcellularLocation>
    <subcellularLocation>
        <location evidence="3">Cytoplasm</location>
        <location evidence="3">Cytosol</location>
    </subcellularLocation>
    <subcellularLocation>
        <location evidence="4">Cytoplasmic vesicle</location>
        <location evidence="4">Phagosome membrane</location>
    </subcellularLocation>
    <subcellularLocation>
        <location evidence="1">Early endosome membrane</location>
    </subcellularLocation>
</comment>
<dbReference type="InterPro" id="IPR030578">
    <property type="entry name" value="KLHL3_BACK"/>
</dbReference>
<evidence type="ECO:0000256" key="3">
    <source>
        <dbReference type="ARBA" id="ARBA00004514"/>
    </source>
</evidence>
<dbReference type="InterPro" id="IPR011705">
    <property type="entry name" value="BACK"/>
</dbReference>
<evidence type="ECO:0000256" key="6">
    <source>
        <dbReference type="ARBA" id="ARBA00013044"/>
    </source>
</evidence>
<evidence type="ECO:0000256" key="7">
    <source>
        <dbReference type="ARBA" id="ARBA00022441"/>
    </source>
</evidence>
<keyword evidence="13" id="KW-0472">Membrane</keyword>
<dbReference type="GO" id="GO:0005829">
    <property type="term" value="C:cytosol"/>
    <property type="evidence" value="ECO:0007669"/>
    <property type="project" value="UniProtKB-SubCell"/>
</dbReference>
<dbReference type="GO" id="GO:0004439">
    <property type="term" value="F:phosphatidylinositol-4,5-bisphosphate 5-phosphatase activity"/>
    <property type="evidence" value="ECO:0007669"/>
    <property type="project" value="UniProtKB-EC"/>
</dbReference>
<dbReference type="InterPro" id="IPR036691">
    <property type="entry name" value="Endo/exonu/phosph_ase_sf"/>
</dbReference>
<dbReference type="Pfam" id="PF22669">
    <property type="entry name" value="Exo_endo_phos2"/>
    <property type="match status" value="1"/>
</dbReference>
<dbReference type="SMART" id="SM00128">
    <property type="entry name" value="IPPc"/>
    <property type="match status" value="1"/>
</dbReference>
<name>A0AAV2MK14_KNICA</name>
<feature type="domain" description="Rho-GAP" evidence="21">
    <location>
        <begin position="1368"/>
        <end position="1554"/>
    </location>
</feature>
<dbReference type="GO" id="GO:0030670">
    <property type="term" value="C:phagocytic vesicle membrane"/>
    <property type="evidence" value="ECO:0007669"/>
    <property type="project" value="UniProtKB-SubCell"/>
</dbReference>
<dbReference type="InterPro" id="IPR000198">
    <property type="entry name" value="RhoGAP_dom"/>
</dbReference>
<dbReference type="InterPro" id="IPR047078">
    <property type="entry name" value="RhoGAP_OCRL1"/>
</dbReference>
<evidence type="ECO:0000256" key="2">
    <source>
        <dbReference type="ARBA" id="ARBA00004245"/>
    </source>
</evidence>
<dbReference type="InterPro" id="IPR048869">
    <property type="entry name" value="OCRL-1_2_ASH"/>
</dbReference>
<feature type="domain" description="BTB" evidence="20">
    <location>
        <begin position="59"/>
        <end position="126"/>
    </location>
</feature>
<evidence type="ECO:0000256" key="9">
    <source>
        <dbReference type="ARBA" id="ARBA00022737"/>
    </source>
</evidence>
<evidence type="ECO:0000256" key="10">
    <source>
        <dbReference type="ARBA" id="ARBA00022753"/>
    </source>
</evidence>
<dbReference type="InterPro" id="IPR015915">
    <property type="entry name" value="Kelch-typ_b-propeller"/>
</dbReference>
<dbReference type="Gene3D" id="2.60.40.10">
    <property type="entry name" value="Immunoglobulins"/>
    <property type="match status" value="1"/>
</dbReference>
<dbReference type="Pfam" id="PF16726">
    <property type="entry name" value="OCRL_clath_bd"/>
    <property type="match status" value="1"/>
</dbReference>
<dbReference type="SUPFAM" id="SSF48350">
    <property type="entry name" value="GTPase activation domain, GAP"/>
    <property type="match status" value="1"/>
</dbReference>
<evidence type="ECO:0000259" key="20">
    <source>
        <dbReference type="PROSITE" id="PS50097"/>
    </source>
</evidence>
<dbReference type="SMART" id="SM00875">
    <property type="entry name" value="BACK"/>
    <property type="match status" value="1"/>
</dbReference>
<dbReference type="InterPro" id="IPR011043">
    <property type="entry name" value="Gal_Oxase/kelch_b-propeller"/>
</dbReference>
<dbReference type="Pfam" id="PF01344">
    <property type="entry name" value="Kelch_1"/>
    <property type="match status" value="6"/>
</dbReference>
<keyword evidence="10" id="KW-0967">Endosome</keyword>
<dbReference type="Gene3D" id="1.10.555.10">
    <property type="entry name" value="Rho GTPase activation protein"/>
    <property type="match status" value="1"/>
</dbReference>
<dbReference type="InterPro" id="IPR000300">
    <property type="entry name" value="IPPc"/>
</dbReference>
<dbReference type="Pfam" id="PF07707">
    <property type="entry name" value="BACK"/>
    <property type="match status" value="1"/>
</dbReference>
<sequence length="1554" mass="174961">MDEDGGSVGLEATLASQRPTCNTDSEEDMISGGMHTFNQTHMRKAFHLMNDLRSKKQLCDIRLVAGGFEVAAHRVVLASCSPYFCAMFTGDMSESKAHQVEIQEVDGLTLQKLIDYIYTAEIAVTEDNVQVLLPAASLLQLMDVRQVCCEFLQSQLHPTNCLGIRAFADLHTCSQLLNQAHAYAEQHFPEVVQGEEFLSLSLQQVCSLISSDKLTVSTEEKVFEAMISWIKHDKPSRLEYMSKLMEHVRLPLLSRDYLVQIVEEEALIKNNNTCKDFLIEAMKYHLLPADQRHLIKTDRTRPRTPISIPKVMIVVGGQAPKAIRSVECYDFQEDRWYQVADLPSRRCRAGIVSMMGRVYAVGGFNSSLRERTVDVYDGVQDQWTAVASMLERRSTLGAAVLGDLLYAVGGFNGSIGLSTVEAYNCKTNTWFYIASMNTRRSSVGVGVVDGKLYAVGGYDGASRQCLSTVEEYDPLTDQWCYVADMSTRRSGAGVGVLGGQLYAAGGHDGPLVRKSVEVYDPQSNTWRLVCDMNMCRRNAGVCAINGHLYVIGGDDGSCNLSSVEFYNPATDKWSLIPTNMSNGRSYAGVAVIDKGQEVRSGLKEPRLLSLIERSGHFLLYVLATPDAVVSRPVAQLSIPVNKHFECLREADEALLIDLSVSSAVRVRVKGDKSPELLLELQDDERTQLFLTQVKSAQEQVQSKVVKPDVMEPAVPRGPVPIAPQRGSKASNAVCSGVCPPRKNSSLPNLNSSSVQLKKTADPVQALASDFGFDGSINHTKVEEKKNQQNRLVATREPPPVPPLPPRKTTFSPTNPLPPLPVAKDRAASLQTKDFYANTKQDFDSVDRSPSWSDSPTTNTMKRASMFSTQAGQREYVIKHRMLKKESEYVDFKNFKFFTGTWNVNGQSPDSSLEAWLSCDPDPPDVYALGFQELDLSTEAFFYMDSSKEQQWLDAVERSLHPKAKHRRVRVIRLVGMMLVVYVKKTHLNHIKDVAAEHVGTGIMGKMGNKGGVAIRFVFHNTSFCFVNSHLAAHVEDFERRNQDYKDICARMTFHLLDQPPLNIVKHDVVIWLGDLNYRLFMYDASEVKGLIAQKQLKSLQEVDQLNIQRSTKRAFTDFMEGEINFLPTYKYDPKTDRWDSSGKCRVPAWCDRILWRGSSVKQIEYRSHMELKTSDHKPVSSLFSIGVKVVDEQRHKKVFEELVREMDRMENDFLPSVSLSRREFTFENVKFRQLQRERFLITNDGQVPCHFTFIPKLNDSQYCKNWLRAEPSDGLLDPSEKLEIYLEVYVSKDSVTLLNSGEDSIEDILVLHLDRGKDYFITISGNYLPSCFGTSLETLCRMKKPIREIPITKLIDLGEDSYMDKEKSKVNFLIADGGIGEDRPLNIPKEVWILVNHLFTKSCAQEDLFQTPGLQEELQNIIDCLDTSIPDLVPGCNHSVAEALLIFLEALPEPVVCYELYQKCLECSHDSRLCKQLISQLPRAHRNVFRYLMAFLKELLKHSHNNNLTASLLATLFASLLIRPPPNLVVRQTSHDRQKAIDFVLGFLMAGEEE</sequence>
<evidence type="ECO:0000256" key="5">
    <source>
        <dbReference type="ARBA" id="ARBA00005910"/>
    </source>
</evidence>
<dbReference type="SMART" id="SM00612">
    <property type="entry name" value="Kelch"/>
    <property type="match status" value="6"/>
</dbReference>
<dbReference type="CDD" id="cd18235">
    <property type="entry name" value="BTB_POZ_KLHL2-like"/>
    <property type="match status" value="1"/>
</dbReference>
<comment type="similarity">
    <text evidence="5">Belongs to the inositol 1,4,5-trisphosphate 5-phosphatase type II family.</text>
</comment>
<feature type="region of interest" description="Disordered" evidence="19">
    <location>
        <begin position="782"/>
        <end position="818"/>
    </location>
</feature>
<evidence type="ECO:0000256" key="18">
    <source>
        <dbReference type="ARBA" id="ARBA00035639"/>
    </source>
</evidence>
<dbReference type="PANTHER" id="PTHR11200:SF176">
    <property type="entry name" value="INOSITOL POLYPHOSPHATE 5-PHOSPHATASE OCRL"/>
    <property type="match status" value="1"/>
</dbReference>
<dbReference type="Pfam" id="PF00620">
    <property type="entry name" value="RhoGAP"/>
    <property type="match status" value="1"/>
</dbReference>
<keyword evidence="23" id="KW-1185">Reference proteome</keyword>
<keyword evidence="9" id="KW-0677">Repeat</keyword>
<evidence type="ECO:0000256" key="19">
    <source>
        <dbReference type="SAM" id="MobiDB-lite"/>
    </source>
</evidence>
<protein>
    <recommendedName>
        <fullName evidence="17">Kelch-like protein 3</fullName>
        <ecNumber evidence="6">3.1.3.36</ecNumber>
    </recommendedName>
</protein>
<comment type="similarity">
    <text evidence="18">Belongs to the KLHL3 family.</text>
</comment>
<dbReference type="InterPro" id="IPR011333">
    <property type="entry name" value="SKP1/BTB/POZ_sf"/>
</dbReference>
<dbReference type="FunFam" id="3.30.710.10:FF:000001">
    <property type="entry name" value="Kelch-like family member 20"/>
    <property type="match status" value="1"/>
</dbReference>
<keyword evidence="15" id="KW-0206">Cytoskeleton</keyword>
<evidence type="ECO:0000256" key="14">
    <source>
        <dbReference type="ARBA" id="ARBA00023203"/>
    </source>
</evidence>
<keyword evidence="11" id="KW-0378">Hydrolase</keyword>
<dbReference type="SUPFAM" id="SSF54695">
    <property type="entry name" value="POZ domain"/>
    <property type="match status" value="1"/>
</dbReference>
<dbReference type="InterPro" id="IPR008936">
    <property type="entry name" value="Rho_GTPase_activation_prot"/>
</dbReference>
<evidence type="ECO:0000256" key="12">
    <source>
        <dbReference type="ARBA" id="ARBA00023098"/>
    </source>
</evidence>
<dbReference type="GO" id="GO:0046856">
    <property type="term" value="P:phosphatidylinositol dephosphorylation"/>
    <property type="evidence" value="ECO:0007669"/>
    <property type="project" value="InterPro"/>
</dbReference>
<evidence type="ECO:0000256" key="4">
    <source>
        <dbReference type="ARBA" id="ARBA00004580"/>
    </source>
</evidence>
<evidence type="ECO:0000256" key="11">
    <source>
        <dbReference type="ARBA" id="ARBA00022801"/>
    </source>
</evidence>
<dbReference type="CDD" id="cd09093">
    <property type="entry name" value="INPP5c_INPP5B"/>
    <property type="match status" value="1"/>
</dbReference>
<dbReference type="SUPFAM" id="SSF63825">
    <property type="entry name" value="YWTD domain"/>
    <property type="match status" value="1"/>
</dbReference>
<gene>
    <name evidence="22" type="ORF">KC01_LOCUS39933</name>
</gene>
<evidence type="ECO:0000313" key="23">
    <source>
        <dbReference type="Proteomes" id="UP001497482"/>
    </source>
</evidence>
<feature type="compositionally biased region" description="Polar residues" evidence="19">
    <location>
        <begin position="14"/>
        <end position="23"/>
    </location>
</feature>
<evidence type="ECO:0000313" key="22">
    <source>
        <dbReference type="EMBL" id="CAL1613782.1"/>
    </source>
</evidence>
<proteinExistence type="inferred from homology"/>
<dbReference type="PROSITE" id="PS50238">
    <property type="entry name" value="RHOGAP"/>
    <property type="match status" value="1"/>
</dbReference>
<dbReference type="SUPFAM" id="SSF50965">
    <property type="entry name" value="Galactose oxidase, central domain"/>
    <property type="match status" value="1"/>
</dbReference>
<dbReference type="EMBL" id="OZ035830">
    <property type="protein sequence ID" value="CAL1613782.1"/>
    <property type="molecule type" value="Genomic_DNA"/>
</dbReference>
<dbReference type="FunFam" id="1.25.40.420:FF:000001">
    <property type="entry name" value="Kelch-like family member 12"/>
    <property type="match status" value="1"/>
</dbReference>
<dbReference type="PANTHER" id="PTHR11200">
    <property type="entry name" value="INOSITOL 5-PHOSPHATASE"/>
    <property type="match status" value="1"/>
</dbReference>
<reference evidence="22 23" key="1">
    <citation type="submission" date="2024-04" db="EMBL/GenBank/DDBJ databases">
        <authorList>
            <person name="Waldvogel A.-M."/>
            <person name="Schoenle A."/>
        </authorList>
    </citation>
    <scope>NUCLEOTIDE SEQUENCE [LARGE SCALE GENOMIC DNA]</scope>
</reference>
<dbReference type="GO" id="GO:0005856">
    <property type="term" value="C:cytoskeleton"/>
    <property type="evidence" value="ECO:0007669"/>
    <property type="project" value="UniProtKB-SubCell"/>
</dbReference>
<evidence type="ECO:0000256" key="13">
    <source>
        <dbReference type="ARBA" id="ARBA00023136"/>
    </source>
</evidence>
<keyword evidence="7" id="KW-0880">Kelch repeat</keyword>
<evidence type="ECO:0000256" key="16">
    <source>
        <dbReference type="ARBA" id="ARBA00023329"/>
    </source>
</evidence>
<dbReference type="Gene3D" id="3.30.710.10">
    <property type="entry name" value="Potassium Channel Kv1.1, Chain A"/>
    <property type="match status" value="1"/>
</dbReference>
<dbReference type="Pfam" id="PF21310">
    <property type="entry name" value="OCRL-like_ASH"/>
    <property type="match status" value="1"/>
</dbReference>
<dbReference type="EC" id="3.1.3.36" evidence="6"/>
<evidence type="ECO:0000259" key="21">
    <source>
        <dbReference type="PROSITE" id="PS50238"/>
    </source>
</evidence>